<reference evidence="1" key="1">
    <citation type="journal article" date="2012" name="Science">
        <title>Fermentation, hydrogen, and sulfur metabolism in multiple uncultivated bacterial phyla.</title>
        <authorList>
            <person name="Wrighton K.C."/>
            <person name="Thomas B.C."/>
            <person name="Sharon I."/>
            <person name="Miller C.S."/>
            <person name="Castelle C.J."/>
            <person name="VerBerkmoes N.C."/>
            <person name="Wilkins M.J."/>
            <person name="Hettich R.L."/>
            <person name="Lipton M.S."/>
            <person name="Williams K.H."/>
            <person name="Long P.E."/>
            <person name="Banfield J.F."/>
        </authorList>
    </citation>
    <scope>NUCLEOTIDE SEQUENCE [LARGE SCALE GENOMIC DNA]</scope>
</reference>
<name>K1Z635_9BACT</name>
<gene>
    <name evidence="1" type="ORF">ACD_71C00061G0004</name>
</gene>
<dbReference type="AlphaFoldDB" id="K1Z635"/>
<evidence type="ECO:0000313" key="1">
    <source>
        <dbReference type="EMBL" id="EKD44641.1"/>
    </source>
</evidence>
<comment type="caution">
    <text evidence="1">The sequence shown here is derived from an EMBL/GenBank/DDBJ whole genome shotgun (WGS) entry which is preliminary data.</text>
</comment>
<protein>
    <submittedName>
        <fullName evidence="1">Uncharacterized protein</fullName>
    </submittedName>
</protein>
<proteinExistence type="predicted"/>
<accession>K1Z635</accession>
<dbReference type="EMBL" id="AMFJ01028792">
    <property type="protein sequence ID" value="EKD44641.1"/>
    <property type="molecule type" value="Genomic_DNA"/>
</dbReference>
<sequence>MLYFLEVIASLIFSFKIVILLANPEAISVEVSARTTAPFLVTGSASFSTFIQADGTSIENPSPANGVVARLESVVVPQEVSNNRPETTIDRLTNFFIKKKG</sequence>
<organism evidence="1">
    <name type="scientific">uncultured bacterium</name>
    <name type="common">gcode 4</name>
    <dbReference type="NCBI Taxonomy" id="1234023"/>
    <lineage>
        <taxon>Bacteria</taxon>
        <taxon>environmental samples</taxon>
    </lineage>
</organism>